<dbReference type="InParanoid" id="A0A0D0AY81"/>
<keyword evidence="1" id="KW-1133">Transmembrane helix</keyword>
<keyword evidence="1" id="KW-0472">Membrane</keyword>
<dbReference type="HOGENOM" id="CLU_2361137_0_0_1"/>
<evidence type="ECO:0000256" key="1">
    <source>
        <dbReference type="SAM" id="Phobius"/>
    </source>
</evidence>
<organism evidence="2 3">
    <name type="scientific">Suillus luteus UH-Slu-Lm8-n1</name>
    <dbReference type="NCBI Taxonomy" id="930992"/>
    <lineage>
        <taxon>Eukaryota</taxon>
        <taxon>Fungi</taxon>
        <taxon>Dikarya</taxon>
        <taxon>Basidiomycota</taxon>
        <taxon>Agaricomycotina</taxon>
        <taxon>Agaricomycetes</taxon>
        <taxon>Agaricomycetidae</taxon>
        <taxon>Boletales</taxon>
        <taxon>Suillineae</taxon>
        <taxon>Suillaceae</taxon>
        <taxon>Suillus</taxon>
    </lineage>
</organism>
<keyword evidence="3" id="KW-1185">Reference proteome</keyword>
<feature type="transmembrane region" description="Helical" evidence="1">
    <location>
        <begin position="50"/>
        <end position="69"/>
    </location>
</feature>
<accession>A0A0D0AY81</accession>
<reference evidence="3" key="2">
    <citation type="submission" date="2015-01" db="EMBL/GenBank/DDBJ databases">
        <title>Evolutionary Origins and Diversification of the Mycorrhizal Mutualists.</title>
        <authorList>
            <consortium name="DOE Joint Genome Institute"/>
            <consortium name="Mycorrhizal Genomics Consortium"/>
            <person name="Kohler A."/>
            <person name="Kuo A."/>
            <person name="Nagy L.G."/>
            <person name="Floudas D."/>
            <person name="Copeland A."/>
            <person name="Barry K.W."/>
            <person name="Cichocki N."/>
            <person name="Veneault-Fourrey C."/>
            <person name="LaButti K."/>
            <person name="Lindquist E.A."/>
            <person name="Lipzen A."/>
            <person name="Lundell T."/>
            <person name="Morin E."/>
            <person name="Murat C."/>
            <person name="Riley R."/>
            <person name="Ohm R."/>
            <person name="Sun H."/>
            <person name="Tunlid A."/>
            <person name="Henrissat B."/>
            <person name="Grigoriev I.V."/>
            <person name="Hibbett D.S."/>
            <person name="Martin F."/>
        </authorList>
    </citation>
    <scope>NUCLEOTIDE SEQUENCE [LARGE SCALE GENOMIC DNA]</scope>
    <source>
        <strain evidence="3">UH-Slu-Lm8-n1</strain>
    </source>
</reference>
<reference evidence="2 3" key="1">
    <citation type="submission" date="2014-04" db="EMBL/GenBank/DDBJ databases">
        <authorList>
            <consortium name="DOE Joint Genome Institute"/>
            <person name="Kuo A."/>
            <person name="Ruytinx J."/>
            <person name="Rineau F."/>
            <person name="Colpaert J."/>
            <person name="Kohler A."/>
            <person name="Nagy L.G."/>
            <person name="Floudas D."/>
            <person name="Copeland A."/>
            <person name="Barry K.W."/>
            <person name="Cichocki N."/>
            <person name="Veneault-Fourrey C."/>
            <person name="LaButti K."/>
            <person name="Lindquist E.A."/>
            <person name="Lipzen A."/>
            <person name="Lundell T."/>
            <person name="Morin E."/>
            <person name="Murat C."/>
            <person name="Sun H."/>
            <person name="Tunlid A."/>
            <person name="Henrissat B."/>
            <person name="Grigoriev I.V."/>
            <person name="Hibbett D.S."/>
            <person name="Martin F."/>
            <person name="Nordberg H.P."/>
            <person name="Cantor M.N."/>
            <person name="Hua S.X."/>
        </authorList>
    </citation>
    <scope>NUCLEOTIDE SEQUENCE [LARGE SCALE GENOMIC DNA]</scope>
    <source>
        <strain evidence="2 3">UH-Slu-Lm8-n1</strain>
    </source>
</reference>
<sequence>MWPQLEGYYSSLEVQEISPPSCAGVNIISDRCVLQLLPGSLMASARHHMLAIEGGILPGLGAVSISLMPHWLAQMMTISSVRIIILVSTQFWYSLQ</sequence>
<dbReference type="Proteomes" id="UP000054485">
    <property type="component" value="Unassembled WGS sequence"/>
</dbReference>
<proteinExistence type="predicted"/>
<protein>
    <submittedName>
        <fullName evidence="2">Uncharacterized protein</fullName>
    </submittedName>
</protein>
<evidence type="ECO:0000313" key="2">
    <source>
        <dbReference type="EMBL" id="KIK36823.1"/>
    </source>
</evidence>
<dbReference type="EMBL" id="KN835496">
    <property type="protein sequence ID" value="KIK36823.1"/>
    <property type="molecule type" value="Genomic_DNA"/>
</dbReference>
<gene>
    <name evidence="2" type="ORF">CY34DRAFT_810940</name>
</gene>
<keyword evidence="1" id="KW-0812">Transmembrane</keyword>
<dbReference type="AlphaFoldDB" id="A0A0D0AY81"/>
<name>A0A0D0AY81_9AGAM</name>
<evidence type="ECO:0000313" key="3">
    <source>
        <dbReference type="Proteomes" id="UP000054485"/>
    </source>
</evidence>